<feature type="domain" description="RGS" evidence="2">
    <location>
        <begin position="254"/>
        <end position="376"/>
    </location>
</feature>
<proteinExistence type="predicted"/>
<evidence type="ECO:0000259" key="2">
    <source>
        <dbReference type="PROSITE" id="PS50132"/>
    </source>
</evidence>
<dbReference type="PANTHER" id="PTHR10845:SF276">
    <property type="entry name" value="RGS DOMAIN-CONTAINING PROTEIN"/>
    <property type="match status" value="1"/>
</dbReference>
<evidence type="ECO:0000313" key="4">
    <source>
        <dbReference type="Proteomes" id="UP000695562"/>
    </source>
</evidence>
<comment type="caution">
    <text evidence="3">The sequence shown here is derived from an EMBL/GenBank/DDBJ whole genome shotgun (WGS) entry which is preliminary data.</text>
</comment>
<dbReference type="Gene3D" id="1.20.1270.60">
    <property type="entry name" value="Arfaptin homology (AH) domain/BAR domain"/>
    <property type="match status" value="1"/>
</dbReference>
<dbReference type="Pfam" id="PF00615">
    <property type="entry name" value="RGS"/>
    <property type="match status" value="3"/>
</dbReference>
<feature type="domain" description="RGS" evidence="2">
    <location>
        <begin position="742"/>
        <end position="858"/>
    </location>
</feature>
<dbReference type="InterPro" id="IPR016137">
    <property type="entry name" value="RGS"/>
</dbReference>
<keyword evidence="4" id="KW-1185">Reference proteome</keyword>
<dbReference type="SMART" id="SM00315">
    <property type="entry name" value="RGS"/>
    <property type="match status" value="3"/>
</dbReference>
<dbReference type="InterPro" id="IPR027267">
    <property type="entry name" value="AH/BAR_dom_sf"/>
</dbReference>
<feature type="compositionally biased region" description="Low complexity" evidence="1">
    <location>
        <begin position="667"/>
        <end position="680"/>
    </location>
</feature>
<dbReference type="EMBL" id="AJWJ01000106">
    <property type="protein sequence ID" value="KAF2075293.1"/>
    <property type="molecule type" value="Genomic_DNA"/>
</dbReference>
<name>A0A8J4PWG5_9MYCE</name>
<organism evidence="3 4">
    <name type="scientific">Polysphondylium violaceum</name>
    <dbReference type="NCBI Taxonomy" id="133409"/>
    <lineage>
        <taxon>Eukaryota</taxon>
        <taxon>Amoebozoa</taxon>
        <taxon>Evosea</taxon>
        <taxon>Eumycetozoa</taxon>
        <taxon>Dictyostelia</taxon>
        <taxon>Dictyosteliales</taxon>
        <taxon>Dictyosteliaceae</taxon>
        <taxon>Polysphondylium</taxon>
    </lineage>
</organism>
<evidence type="ECO:0000313" key="3">
    <source>
        <dbReference type="EMBL" id="KAF2075293.1"/>
    </source>
</evidence>
<gene>
    <name evidence="3" type="ORF">CYY_003422</name>
</gene>
<dbReference type="Gene3D" id="1.10.167.10">
    <property type="entry name" value="Regulator of G-protein Signalling 4, domain 2"/>
    <property type="match status" value="3"/>
</dbReference>
<dbReference type="InterPro" id="IPR044926">
    <property type="entry name" value="RGS_subdomain_2"/>
</dbReference>
<evidence type="ECO:0000256" key="1">
    <source>
        <dbReference type="SAM" id="MobiDB-lite"/>
    </source>
</evidence>
<accession>A0A8J4PWG5</accession>
<dbReference type="PANTHER" id="PTHR10845">
    <property type="entry name" value="REGULATOR OF G PROTEIN SIGNALING"/>
    <property type="match status" value="1"/>
</dbReference>
<dbReference type="PRINTS" id="PR01301">
    <property type="entry name" value="RGSPROTEIN"/>
</dbReference>
<dbReference type="SUPFAM" id="SSF103657">
    <property type="entry name" value="BAR/IMD domain-like"/>
    <property type="match status" value="1"/>
</dbReference>
<dbReference type="OrthoDB" id="196547at2759"/>
<dbReference type="SUPFAM" id="SSF48097">
    <property type="entry name" value="Regulator of G-protein signaling, RGS"/>
    <property type="match status" value="3"/>
</dbReference>
<protein>
    <recommendedName>
        <fullName evidence="2">RGS domain-containing protein</fullName>
    </recommendedName>
</protein>
<feature type="domain" description="RGS" evidence="2">
    <location>
        <begin position="474"/>
        <end position="580"/>
    </location>
</feature>
<dbReference type="PROSITE" id="PS50132">
    <property type="entry name" value="RGS"/>
    <property type="match status" value="3"/>
</dbReference>
<feature type="region of interest" description="Disordered" evidence="1">
    <location>
        <begin position="667"/>
        <end position="733"/>
    </location>
</feature>
<dbReference type="InterPro" id="IPR036305">
    <property type="entry name" value="RGS_sf"/>
</dbReference>
<reference evidence="3" key="1">
    <citation type="submission" date="2020-01" db="EMBL/GenBank/DDBJ databases">
        <title>Development of genomics and gene disruption for Polysphondylium violaceum indicates a role for the polyketide synthase stlB in stalk morphogenesis.</title>
        <authorList>
            <person name="Narita B."/>
            <person name="Kawabe Y."/>
            <person name="Kin K."/>
            <person name="Saito T."/>
            <person name="Gibbs R."/>
            <person name="Kuspa A."/>
            <person name="Muzny D."/>
            <person name="Queller D."/>
            <person name="Richards S."/>
            <person name="Strassman J."/>
            <person name="Sucgang R."/>
            <person name="Worley K."/>
            <person name="Schaap P."/>
        </authorList>
    </citation>
    <scope>NUCLEOTIDE SEQUENCE</scope>
    <source>
        <strain evidence="3">QSvi11</strain>
    </source>
</reference>
<dbReference type="Proteomes" id="UP000695562">
    <property type="component" value="Unassembled WGS sequence"/>
</dbReference>
<sequence>MVYTLLEDSIEIDSISLRKYNQNIYTLHALCISLNNALDTSKNFVTQVESFMASSFTLASDLHKIGLQFQDIGALSVSISQLNKEINTLLPQSLRDCKLLLDYSVENQVSFDHTESFKNLKQEVDKYLIDSNQYRRELRTLLAKYAKSQSDSTNEKITSTMAKLNQAVSQYEKYLNLLGSELNEFCGNRHKYLLNLSKNILNLHHLVHFGKKLPDDSPVLNPILPKQTAPIYSLSPLTSPRSYSPNEPFTPPSNFKQIIDNPIYLKAFRIFAEKKHCLENLLFWLDAHTLRELEENLYPIEKLRHLFLNMYNNYLAPDCAFEVNIDSDSKHIVQQRRINLDFNEPFYPALSSAVEAIYQILNFSMFPIFIKSPLFHFAAMMNKTMADPSEYKGVSNSIESIDSILRNPISIEYFLLFLKQQYTKKKDTGSGSASPNSPGSPNSLSPSVSFNNFSLFTVQLPPVALALSPRLSPLVSPFCPNSITHNELVSMVSFYLEINKFRESAEEHLEAYSIELYDTYLKPGCEKQITSISYAAVHEKIASKSISKDMFQGVSQDILLHIANTYFSEFLNSQLCKDMLIREEKMKKYTEKEEKKKPDTKVDLQFEMISREKLKLILPKSFQSAVSKPFASSSNSSASTASNLPATIPVRSNSIIVNNTGVGGNTINSTNISPSSSPTNAYISSAISTPAGGNTPPLPHRTLSTSSNSSTSSTISTNIVPPPSPISSSSSNNINNKDDKDAFMYILNDSIWLDSFKRFVKSEKSEELLLCYLELDSFVKGKKSAKIANNIYETFFKDGSPLEVNMEYEVRNFIKNALPKSEEHLDNAMVSAHQSILEMIRVDPYSRFLKSSYFKDTVLQLGDPFDPKNKRDRKKK</sequence>
<feature type="compositionally biased region" description="Low complexity" evidence="1">
    <location>
        <begin position="704"/>
        <end position="719"/>
    </location>
</feature>
<feature type="compositionally biased region" description="Polar residues" evidence="1">
    <location>
        <begin position="681"/>
        <end position="692"/>
    </location>
</feature>
<dbReference type="AlphaFoldDB" id="A0A8J4PWG5"/>
<dbReference type="CDD" id="cd07440">
    <property type="entry name" value="RGS"/>
    <property type="match status" value="2"/>
</dbReference>